<keyword evidence="4" id="KW-1185">Reference proteome</keyword>
<keyword evidence="1" id="KW-0175">Coiled coil</keyword>
<dbReference type="EMBL" id="CP042467">
    <property type="protein sequence ID" value="QED27022.1"/>
    <property type="molecule type" value="Genomic_DNA"/>
</dbReference>
<dbReference type="KEGG" id="bbae:FRD01_07160"/>
<evidence type="ECO:0000256" key="1">
    <source>
        <dbReference type="SAM" id="Coils"/>
    </source>
</evidence>
<dbReference type="RefSeq" id="WP_146958707.1">
    <property type="nucleotide sequence ID" value="NZ_CP042467.1"/>
</dbReference>
<evidence type="ECO:0000256" key="2">
    <source>
        <dbReference type="SAM" id="MobiDB-lite"/>
    </source>
</evidence>
<dbReference type="AlphaFoldDB" id="A0A5B8XME1"/>
<proteinExistence type="predicted"/>
<accession>A0A5B8XME1</accession>
<organism evidence="3 4">
    <name type="scientific">Microvenator marinus</name>
    <dbReference type="NCBI Taxonomy" id="2600177"/>
    <lineage>
        <taxon>Bacteria</taxon>
        <taxon>Deltaproteobacteria</taxon>
        <taxon>Bradymonadales</taxon>
        <taxon>Microvenatoraceae</taxon>
        <taxon>Microvenator</taxon>
    </lineage>
</organism>
<evidence type="ECO:0000313" key="3">
    <source>
        <dbReference type="EMBL" id="QED27022.1"/>
    </source>
</evidence>
<sequence>MNRLIVLVLILAGCAAPEAEKKRPADDLIGRPPPPSEDPFYFVAMEKAVRVDTTGTVEPDPVEPDPVEPDPLDPTTDVTKTTDPPVSAVDMAEFESRERELRLREAELSRREAEVESKYAELAKREFEVEKRNESVRADLLARESGIVSAREEVEALRREVEASRKAPPKAKPSGYQCMSCVSVCPIVDGRAVCQGEDDMVCGWGVHDSKETASKAAMAECRGALDLMESGKEYREIRGNCPAATCSP</sequence>
<feature type="region of interest" description="Disordered" evidence="2">
    <location>
        <begin position="53"/>
        <end position="87"/>
    </location>
</feature>
<name>A0A5B8XME1_9DELT</name>
<feature type="compositionally biased region" description="Acidic residues" evidence="2">
    <location>
        <begin position="60"/>
        <end position="71"/>
    </location>
</feature>
<dbReference type="OrthoDB" id="5513845at2"/>
<feature type="compositionally biased region" description="Basic and acidic residues" evidence="2">
    <location>
        <begin position="19"/>
        <end position="29"/>
    </location>
</feature>
<dbReference type="Proteomes" id="UP000321595">
    <property type="component" value="Chromosome"/>
</dbReference>
<reference evidence="3 4" key="1">
    <citation type="submission" date="2019-08" db="EMBL/GenBank/DDBJ databases">
        <authorList>
            <person name="Liang Q."/>
        </authorList>
    </citation>
    <scope>NUCLEOTIDE SEQUENCE [LARGE SCALE GENOMIC DNA]</scope>
    <source>
        <strain evidence="3 4">V1718</strain>
    </source>
</reference>
<feature type="compositionally biased region" description="Low complexity" evidence="2">
    <location>
        <begin position="73"/>
        <end position="86"/>
    </location>
</feature>
<feature type="region of interest" description="Disordered" evidence="2">
    <location>
        <begin position="19"/>
        <end position="39"/>
    </location>
</feature>
<feature type="coiled-coil region" evidence="1">
    <location>
        <begin position="91"/>
        <end position="167"/>
    </location>
</feature>
<protein>
    <submittedName>
        <fullName evidence="3">Uncharacterized protein</fullName>
    </submittedName>
</protein>
<evidence type="ECO:0000313" key="4">
    <source>
        <dbReference type="Proteomes" id="UP000321595"/>
    </source>
</evidence>
<gene>
    <name evidence="3" type="ORF">FRD01_07160</name>
</gene>